<dbReference type="InterPro" id="IPR003838">
    <property type="entry name" value="ABC3_permease_C"/>
</dbReference>
<evidence type="ECO:0000256" key="1">
    <source>
        <dbReference type="ARBA" id="ARBA00004651"/>
    </source>
</evidence>
<dbReference type="OrthoDB" id="1705903at2"/>
<name>A0A410QE17_9FIRM</name>
<dbReference type="AlphaFoldDB" id="A0A410QE17"/>
<feature type="transmembrane region" description="Helical" evidence="6">
    <location>
        <begin position="238"/>
        <end position="258"/>
    </location>
</feature>
<dbReference type="RefSeq" id="WP_128752754.1">
    <property type="nucleotide sequence ID" value="NZ_CP035282.1"/>
</dbReference>
<gene>
    <name evidence="8" type="ORF">EQM13_11805</name>
</gene>
<organism evidence="8 9">
    <name type="scientific">Acidilutibacter cellobiosedens</name>
    <dbReference type="NCBI Taxonomy" id="2507161"/>
    <lineage>
        <taxon>Bacteria</taxon>
        <taxon>Bacillati</taxon>
        <taxon>Bacillota</taxon>
        <taxon>Tissierellia</taxon>
        <taxon>Tissierellales</taxon>
        <taxon>Acidilutibacteraceae</taxon>
        <taxon>Acidilutibacter</taxon>
    </lineage>
</organism>
<feature type="transmembrane region" description="Helical" evidence="6">
    <location>
        <begin position="365"/>
        <end position="382"/>
    </location>
</feature>
<proteinExistence type="predicted"/>
<dbReference type="PANTHER" id="PTHR46795">
    <property type="entry name" value="ABC TRANSPORTER PERMEASE-RELATED-RELATED"/>
    <property type="match status" value="1"/>
</dbReference>
<feature type="transmembrane region" description="Helical" evidence="6">
    <location>
        <begin position="202"/>
        <end position="226"/>
    </location>
</feature>
<reference evidence="9" key="1">
    <citation type="submission" date="2019-01" db="EMBL/GenBank/DDBJ databases">
        <title>Draft genomes of a novel of Sporanaerobacter strains.</title>
        <authorList>
            <person name="Ma S."/>
        </authorList>
    </citation>
    <scope>NUCLEOTIDE SEQUENCE [LARGE SCALE GENOMIC DNA]</scope>
    <source>
        <strain evidence="9">NJN-17</strain>
    </source>
</reference>
<accession>A0A410QE17</accession>
<dbReference type="GO" id="GO:0005886">
    <property type="term" value="C:plasma membrane"/>
    <property type="evidence" value="ECO:0007669"/>
    <property type="project" value="UniProtKB-SubCell"/>
</dbReference>
<feature type="transmembrane region" description="Helical" evidence="6">
    <location>
        <begin position="102"/>
        <end position="135"/>
    </location>
</feature>
<feature type="transmembrane region" description="Helical" evidence="6">
    <location>
        <begin position="270"/>
        <end position="292"/>
    </location>
</feature>
<protein>
    <submittedName>
        <fullName evidence="8">ABC transporter permease</fullName>
    </submittedName>
</protein>
<sequence>MYVKLALRNVKRSAKDYLIYLLTMVLSVGLFYGFLSITSPFYNSRLPIQMNLDYFSGKMKIIIPLIAMLLVFLISYVNRYTIKRRKKEFALQIIMGMEQRTVAYMFFIEMLLMGLIAVVMGILFGTLLSQIVSAIIMASFGESYHFYFSIFPDTILWTLTFFTALFIIIGFGNVHVIRKQKVIDMLHDSYNTESTVTIKDMLFSSVILSSALAICILLLCFIKIIPFWNQFGQRAMKLVAACTFGTIIFLICAAIFVVTTCKMKREGSLVAALLSVTGLATGIFLLQMQGLIDDMLRMGMISGGIYNFVPPVLSMGMVIFSLVAFFCCISWMVVLAKKKSKKFRFQNLFLLGQIISKLKTNSKTMAILTCVFMSSLVLLGWMPTYTAQADGYLKVRSIYDVQIFSAYTRVDNINDLPKAEMDYSYIDTYLAKGGYEVAGTANVETYFLKDSDFNIRIENYMPVLGISLSDYNSLLRLSGHEEISLPKNSFAVAWSNTALSDEIRQFNKLHTQIRAGECTLTKAKGADYQINVGMGIFTSRMKAVYILPDSVCNTLTLGTTYYAANTTEPLSYDFAVNMDNEVSHWLNDTGIIPKDSGYVRLKTLQLNEGISNSLMLRLGGTYTSLVLIVICLTILALQQLTDATEHKKRFEIIGKLGVDKKQISRYIRQQMSVWFGIPILVAFCGSGAVFAYLSKANYREYIPYVTEHQVFTNILNIYGIFILVFICYLSVTYTLFKRNVIS</sequence>
<keyword evidence="2" id="KW-1003">Cell membrane</keyword>
<keyword evidence="9" id="KW-1185">Reference proteome</keyword>
<dbReference type="PANTHER" id="PTHR46795:SF3">
    <property type="entry name" value="ABC TRANSPORTER PERMEASE"/>
    <property type="match status" value="1"/>
</dbReference>
<evidence type="ECO:0000256" key="2">
    <source>
        <dbReference type="ARBA" id="ARBA00022475"/>
    </source>
</evidence>
<keyword evidence="3 6" id="KW-0812">Transmembrane</keyword>
<feature type="transmembrane region" description="Helical" evidence="6">
    <location>
        <begin position="614"/>
        <end position="637"/>
    </location>
</feature>
<dbReference type="KEGG" id="spoa:EQM13_11805"/>
<keyword evidence="4 6" id="KW-1133">Transmembrane helix</keyword>
<feature type="domain" description="ABC3 transporter permease C-terminal" evidence="7">
    <location>
        <begin position="62"/>
        <end position="180"/>
    </location>
</feature>
<feature type="transmembrane region" description="Helical" evidence="6">
    <location>
        <begin position="155"/>
        <end position="177"/>
    </location>
</feature>
<feature type="domain" description="ABC3 transporter permease C-terminal" evidence="7">
    <location>
        <begin position="624"/>
        <end position="737"/>
    </location>
</feature>
<feature type="transmembrane region" description="Helical" evidence="6">
    <location>
        <begin position="671"/>
        <end position="694"/>
    </location>
</feature>
<evidence type="ECO:0000256" key="3">
    <source>
        <dbReference type="ARBA" id="ARBA00022692"/>
    </source>
</evidence>
<evidence type="ECO:0000256" key="6">
    <source>
        <dbReference type="SAM" id="Phobius"/>
    </source>
</evidence>
<comment type="subcellular location">
    <subcellularLocation>
        <location evidence="1">Cell membrane</location>
        <topology evidence="1">Multi-pass membrane protein</topology>
    </subcellularLocation>
</comment>
<feature type="transmembrane region" description="Helical" evidence="6">
    <location>
        <begin position="17"/>
        <end position="41"/>
    </location>
</feature>
<evidence type="ECO:0000256" key="4">
    <source>
        <dbReference type="ARBA" id="ARBA00022989"/>
    </source>
</evidence>
<dbReference type="Pfam" id="PF02687">
    <property type="entry name" value="FtsX"/>
    <property type="match status" value="2"/>
</dbReference>
<evidence type="ECO:0000256" key="5">
    <source>
        <dbReference type="ARBA" id="ARBA00023136"/>
    </source>
</evidence>
<dbReference type="EMBL" id="CP035282">
    <property type="protein sequence ID" value="QAT62225.1"/>
    <property type="molecule type" value="Genomic_DNA"/>
</dbReference>
<feature type="transmembrane region" description="Helical" evidence="6">
    <location>
        <begin position="61"/>
        <end position="81"/>
    </location>
</feature>
<evidence type="ECO:0000313" key="9">
    <source>
        <dbReference type="Proteomes" id="UP000287969"/>
    </source>
</evidence>
<keyword evidence="5 6" id="KW-0472">Membrane</keyword>
<dbReference type="InterPro" id="IPR052536">
    <property type="entry name" value="ABC-4_Integral_Memb_Prot"/>
</dbReference>
<dbReference type="Proteomes" id="UP000287969">
    <property type="component" value="Chromosome"/>
</dbReference>
<evidence type="ECO:0000259" key="7">
    <source>
        <dbReference type="Pfam" id="PF02687"/>
    </source>
</evidence>
<feature type="transmembrane region" description="Helical" evidence="6">
    <location>
        <begin position="312"/>
        <end position="336"/>
    </location>
</feature>
<evidence type="ECO:0000313" key="8">
    <source>
        <dbReference type="EMBL" id="QAT62225.1"/>
    </source>
</evidence>
<feature type="transmembrane region" description="Helical" evidence="6">
    <location>
        <begin position="714"/>
        <end position="736"/>
    </location>
</feature>